<name>A0AAU8VFN0_9FLAO</name>
<evidence type="ECO:0008006" key="3">
    <source>
        <dbReference type="Google" id="ProtNLM"/>
    </source>
</evidence>
<protein>
    <recommendedName>
        <fullName evidence="3">Lipoprotein</fullName>
    </recommendedName>
</protein>
<gene>
    <name evidence="1" type="ORF">BBD32_10520</name>
</gene>
<reference evidence="1 2" key="1">
    <citation type="submission" date="2016-07" db="EMBL/GenBank/DDBJ databases">
        <title>Revisiting the taxonomy of the Elizabethkingia Genus using Whole-Genome Sequencing, Optical Mapping, and MALDI-TOF, along with proposal of three novel Elizabethkingia species: Elizabethkingia bruuniana sp. nov., Elizabethkingia ursingii sp. nov., and Elizabethkingia occulta sp. nov.</title>
        <authorList>
            <person name="Nicholson A.C."/>
        </authorList>
    </citation>
    <scope>NUCLEOTIDE SEQUENCE [LARGE SCALE GENOMIC DNA]</scope>
    <source>
        <strain evidence="1 2">F3201</strain>
    </source>
</reference>
<sequence>MLINCSKDRDDQFDKKEQWYVLELNGEKISGENTVAYRINPRPKDPLNKDEVSAYARDKDAIFSVLISNLPEKGTQAFCRPTTDRGCGMGKGDLVMNVNLISGDNRQVLFAFEGEVQRISENRIKFNGIDLNTKIKVAGDIKWIKK</sequence>
<dbReference type="EMBL" id="CP016374">
    <property type="protein sequence ID" value="AQX01865.1"/>
    <property type="molecule type" value="Genomic_DNA"/>
</dbReference>
<evidence type="ECO:0000313" key="2">
    <source>
        <dbReference type="Proteomes" id="UP000190848"/>
    </source>
</evidence>
<accession>A0AAU8VFN0</accession>
<dbReference type="AlphaFoldDB" id="A0AAU8VFN0"/>
<organism evidence="1 2">
    <name type="scientific">Elizabethkingia anophelis</name>
    <dbReference type="NCBI Taxonomy" id="1117645"/>
    <lineage>
        <taxon>Bacteria</taxon>
        <taxon>Pseudomonadati</taxon>
        <taxon>Bacteroidota</taxon>
        <taxon>Flavobacteriia</taxon>
        <taxon>Flavobacteriales</taxon>
        <taxon>Weeksellaceae</taxon>
        <taxon>Elizabethkingia</taxon>
    </lineage>
</organism>
<proteinExistence type="predicted"/>
<dbReference type="Proteomes" id="UP000190848">
    <property type="component" value="Chromosome"/>
</dbReference>
<evidence type="ECO:0000313" key="1">
    <source>
        <dbReference type="EMBL" id="AQX01865.1"/>
    </source>
</evidence>